<sequence>MTGAAFGRELRRRRTQQGLTLGELAELVHYSRSHLSKVENGHKSPSAQLSRKCDAVLSAGGALHALAPADTPPERDTGPAPEAPGYTHAHWNLRLYSDGSGIFEIGEAGAPAVTEVPQPAPTSTDTLPGLAVLFEETKRLGRTSSPSLVLPMAITQAHVAASSARQSTGEDQRRLLRHAARTAEFAGWMAQECGDDRGSLWWTDRAVMLASAAGDEDMTSYALVRRAVVSLYRGDSSATTGPTEQVLADDAIHPRIRWLAALGAAQGYAIGLDHAGAMRALDTAASLFDQAQRLEGDEQLGPSAMHGRPLLIEAWCQYDLGNLAAAAALFERAMSRPLPSDRDHARFGTRRALVYAALGEPDRASELIGPLLDVVRSVDSATIRADLRDFARTITRFRGHRGTHDIQAALMAALAKR</sequence>
<dbReference type="SUPFAM" id="SSF47413">
    <property type="entry name" value="lambda repressor-like DNA-binding domains"/>
    <property type="match status" value="1"/>
</dbReference>
<dbReference type="InterPro" id="IPR011990">
    <property type="entry name" value="TPR-like_helical_dom_sf"/>
</dbReference>
<dbReference type="Gene3D" id="1.10.260.40">
    <property type="entry name" value="lambda repressor-like DNA-binding domains"/>
    <property type="match status" value="1"/>
</dbReference>
<keyword evidence="3" id="KW-1185">Reference proteome</keyword>
<dbReference type="GO" id="GO:0003677">
    <property type="term" value="F:DNA binding"/>
    <property type="evidence" value="ECO:0007669"/>
    <property type="project" value="InterPro"/>
</dbReference>
<dbReference type="InterPro" id="IPR010982">
    <property type="entry name" value="Lambda_DNA-bd_dom_sf"/>
</dbReference>
<organism evidence="2 3">
    <name type="scientific">Nocardia bhagyanarayanae</name>
    <dbReference type="NCBI Taxonomy" id="1215925"/>
    <lineage>
        <taxon>Bacteria</taxon>
        <taxon>Bacillati</taxon>
        <taxon>Actinomycetota</taxon>
        <taxon>Actinomycetes</taxon>
        <taxon>Mycobacteriales</taxon>
        <taxon>Nocardiaceae</taxon>
        <taxon>Nocardia</taxon>
    </lineage>
</organism>
<dbReference type="OrthoDB" id="5184419at2"/>
<comment type="caution">
    <text evidence="2">The sequence shown here is derived from an EMBL/GenBank/DDBJ whole genome shotgun (WGS) entry which is preliminary data.</text>
</comment>
<evidence type="ECO:0000313" key="2">
    <source>
        <dbReference type="EMBL" id="TQM33641.1"/>
    </source>
</evidence>
<gene>
    <name evidence="2" type="ORF">FB390_5378</name>
</gene>
<dbReference type="Proteomes" id="UP000316331">
    <property type="component" value="Unassembled WGS sequence"/>
</dbReference>
<accession>A0A543FIH4</accession>
<dbReference type="PROSITE" id="PS50943">
    <property type="entry name" value="HTH_CROC1"/>
    <property type="match status" value="1"/>
</dbReference>
<dbReference type="CDD" id="cd00093">
    <property type="entry name" value="HTH_XRE"/>
    <property type="match status" value="1"/>
</dbReference>
<name>A0A543FIH4_9NOCA</name>
<dbReference type="AlphaFoldDB" id="A0A543FIH4"/>
<dbReference type="EMBL" id="VFPG01000001">
    <property type="protein sequence ID" value="TQM33641.1"/>
    <property type="molecule type" value="Genomic_DNA"/>
</dbReference>
<reference evidence="2 3" key="1">
    <citation type="submission" date="2019-06" db="EMBL/GenBank/DDBJ databases">
        <title>Sequencing the genomes of 1000 actinobacteria strains.</title>
        <authorList>
            <person name="Klenk H.-P."/>
        </authorList>
    </citation>
    <scope>NUCLEOTIDE SEQUENCE [LARGE SCALE GENOMIC DNA]</scope>
    <source>
        <strain evidence="2 3">DSM 103495</strain>
    </source>
</reference>
<dbReference type="SMART" id="SM00530">
    <property type="entry name" value="HTH_XRE"/>
    <property type="match status" value="1"/>
</dbReference>
<protein>
    <submittedName>
        <fullName evidence="2">Helix-turn-helix protein</fullName>
    </submittedName>
</protein>
<feature type="domain" description="HTH cro/C1-type" evidence="1">
    <location>
        <begin position="10"/>
        <end position="49"/>
    </location>
</feature>
<dbReference type="InterPro" id="IPR001387">
    <property type="entry name" value="Cro/C1-type_HTH"/>
</dbReference>
<proteinExistence type="predicted"/>
<evidence type="ECO:0000313" key="3">
    <source>
        <dbReference type="Proteomes" id="UP000316331"/>
    </source>
</evidence>
<evidence type="ECO:0000259" key="1">
    <source>
        <dbReference type="PROSITE" id="PS50943"/>
    </source>
</evidence>
<dbReference type="RefSeq" id="WP_141811384.1">
    <property type="nucleotide sequence ID" value="NZ_VFPG01000001.1"/>
</dbReference>
<dbReference type="SUPFAM" id="SSF48452">
    <property type="entry name" value="TPR-like"/>
    <property type="match status" value="1"/>
</dbReference>
<dbReference type="Gene3D" id="1.25.40.10">
    <property type="entry name" value="Tetratricopeptide repeat domain"/>
    <property type="match status" value="1"/>
</dbReference>
<dbReference type="Pfam" id="PF13560">
    <property type="entry name" value="HTH_31"/>
    <property type="match status" value="1"/>
</dbReference>